<dbReference type="EMBL" id="CP020100">
    <property type="protein sequence ID" value="AQZ96548.1"/>
    <property type="molecule type" value="Genomic_DNA"/>
</dbReference>
<dbReference type="RefSeq" id="WP_080051456.1">
    <property type="nucleotide sequence ID" value="NZ_CP020100.1"/>
</dbReference>
<proteinExistence type="predicted"/>
<evidence type="ECO:0000313" key="1">
    <source>
        <dbReference type="EMBL" id="AQZ96548.1"/>
    </source>
</evidence>
<protein>
    <submittedName>
        <fullName evidence="1">Uncharacterized protein</fullName>
    </submittedName>
</protein>
<organism evidence="1 2">
    <name type="scientific">Halopseudomonas phragmitis</name>
    <dbReference type="NCBI Taxonomy" id="1931241"/>
    <lineage>
        <taxon>Bacteria</taxon>
        <taxon>Pseudomonadati</taxon>
        <taxon>Pseudomonadota</taxon>
        <taxon>Gammaproteobacteria</taxon>
        <taxon>Pseudomonadales</taxon>
        <taxon>Pseudomonadaceae</taxon>
        <taxon>Halopseudomonas</taxon>
    </lineage>
</organism>
<name>A0A1V0B9D2_9GAMM</name>
<dbReference type="KEGG" id="ppha:BVH74_18120"/>
<accession>A0A1V0B9D2</accession>
<reference evidence="1 2" key="1">
    <citation type="submission" date="2017-03" db="EMBL/GenBank/DDBJ databases">
        <title>Complete genome sequence of the novel DNRA strain Pseudomonas sp. S-6-2 isolated from Chinese polluted river sediment. Journal of Biotechnology.</title>
        <authorList>
            <person name="Li J."/>
            <person name="Xiang F."/>
            <person name="Wang L."/>
            <person name="Xi L."/>
            <person name="Liu J."/>
        </authorList>
    </citation>
    <scope>NUCLEOTIDE SEQUENCE [LARGE SCALE GENOMIC DNA]</scope>
    <source>
        <strain evidence="1 2">S-6-2</strain>
    </source>
</reference>
<sequence length="371" mass="39503">MNLSFLNNFSAPIVLDPGPAIVAIDIPDGLYRLTLTDSLTTPTRWEIVQATVQAGLAELVRGLEGTDDQLWPEGSWAYCAITAGVLQDIFARLAALENPPQPPEGELEFVFVVGELSAESESYSRVYGYRADPLAGELLAAPAEVAGVALSVYEVASDSWLEPGWEAHGIYAWGACEGLFPIQYYAVAGTGVPAGMVAELVVWPADEGAEWEIMFSDMDASAGWTVGQQVTLTLSPIDPPESFVIDITVGSYSEGGSVEKGYRSDTSMGSLNSASTELGGIDGVVVTGLYVVESGDDYTLRIEGSSPESLAQDQAARYYLSGPSLPSGEQAFLIDHESSGQFFWYFDVPLEQSVAWADGANVVVALTPSLI</sequence>
<evidence type="ECO:0000313" key="2">
    <source>
        <dbReference type="Proteomes" id="UP000243488"/>
    </source>
</evidence>
<dbReference type="AlphaFoldDB" id="A0A1V0B9D2"/>
<keyword evidence="2" id="KW-1185">Reference proteome</keyword>
<gene>
    <name evidence="1" type="ORF">BVH74_18120</name>
</gene>
<dbReference type="STRING" id="1931241.BVH74_18120"/>
<dbReference type="Proteomes" id="UP000243488">
    <property type="component" value="Chromosome"/>
</dbReference>